<evidence type="ECO:0000313" key="2">
    <source>
        <dbReference type="EMBL" id="CAB1449217.1"/>
    </source>
</evidence>
<reference evidence="2" key="1">
    <citation type="submission" date="2020-03" db="EMBL/GenBank/DDBJ databases">
        <authorList>
            <person name="Weist P."/>
        </authorList>
    </citation>
    <scope>NUCLEOTIDE SEQUENCE</scope>
</reference>
<feature type="region of interest" description="Disordered" evidence="1">
    <location>
        <begin position="1"/>
        <end position="29"/>
    </location>
</feature>
<proteinExistence type="predicted"/>
<gene>
    <name evidence="2" type="ORF">PLEPLA_LOCUS36898</name>
</gene>
<dbReference type="AlphaFoldDB" id="A0A9N7VGY8"/>
<keyword evidence="3" id="KW-1185">Reference proteome</keyword>
<feature type="region of interest" description="Disordered" evidence="1">
    <location>
        <begin position="63"/>
        <end position="146"/>
    </location>
</feature>
<feature type="compositionally biased region" description="Polar residues" evidence="1">
    <location>
        <begin position="131"/>
        <end position="146"/>
    </location>
</feature>
<evidence type="ECO:0000256" key="1">
    <source>
        <dbReference type="SAM" id="MobiDB-lite"/>
    </source>
</evidence>
<name>A0A9N7VGY8_PLEPL</name>
<feature type="compositionally biased region" description="Basic and acidic residues" evidence="1">
    <location>
        <begin position="121"/>
        <end position="130"/>
    </location>
</feature>
<feature type="compositionally biased region" description="Pro residues" evidence="1">
    <location>
        <begin position="11"/>
        <end position="23"/>
    </location>
</feature>
<comment type="caution">
    <text evidence="2">The sequence shown here is derived from an EMBL/GenBank/DDBJ whole genome shotgun (WGS) entry which is preliminary data.</text>
</comment>
<sequence length="146" mass="17036">MEEEDMRSLTLPPPHLTPLPQRPNFPREQLQNYSIPPLITKWRYTDYNSCFLATLKTLFEKQKQKVSSLTSGEEGEAVQTLDPDAERQDLPTDIRAHRTTPPKWMDGWMDGQTDGWMDGWAEGRTDRQDKQNNISMHGQASRQRHR</sequence>
<dbReference type="EMBL" id="CADEAL010004006">
    <property type="protein sequence ID" value="CAB1449217.1"/>
    <property type="molecule type" value="Genomic_DNA"/>
</dbReference>
<protein>
    <submittedName>
        <fullName evidence="2">Uncharacterized protein</fullName>
    </submittedName>
</protein>
<organism evidence="2 3">
    <name type="scientific">Pleuronectes platessa</name>
    <name type="common">European plaice</name>
    <dbReference type="NCBI Taxonomy" id="8262"/>
    <lineage>
        <taxon>Eukaryota</taxon>
        <taxon>Metazoa</taxon>
        <taxon>Chordata</taxon>
        <taxon>Craniata</taxon>
        <taxon>Vertebrata</taxon>
        <taxon>Euteleostomi</taxon>
        <taxon>Actinopterygii</taxon>
        <taxon>Neopterygii</taxon>
        <taxon>Teleostei</taxon>
        <taxon>Neoteleostei</taxon>
        <taxon>Acanthomorphata</taxon>
        <taxon>Carangaria</taxon>
        <taxon>Pleuronectiformes</taxon>
        <taxon>Pleuronectoidei</taxon>
        <taxon>Pleuronectidae</taxon>
        <taxon>Pleuronectes</taxon>
    </lineage>
</organism>
<dbReference type="Proteomes" id="UP001153269">
    <property type="component" value="Unassembled WGS sequence"/>
</dbReference>
<feature type="compositionally biased region" description="Basic and acidic residues" evidence="1">
    <location>
        <begin position="84"/>
        <end position="96"/>
    </location>
</feature>
<evidence type="ECO:0000313" key="3">
    <source>
        <dbReference type="Proteomes" id="UP001153269"/>
    </source>
</evidence>
<accession>A0A9N7VGY8</accession>